<dbReference type="AlphaFoldDB" id="A0A154BN17"/>
<dbReference type="InterPro" id="IPR001789">
    <property type="entry name" value="Sig_transdc_resp-reg_receiver"/>
</dbReference>
<dbReference type="Gene3D" id="3.40.50.2300">
    <property type="match status" value="1"/>
</dbReference>
<evidence type="ECO:0000259" key="2">
    <source>
        <dbReference type="PROSITE" id="PS50110"/>
    </source>
</evidence>
<keyword evidence="1" id="KW-0597">Phosphoprotein</keyword>
<dbReference type="InterPro" id="IPR051271">
    <property type="entry name" value="2C-system_Tx_regulators"/>
</dbReference>
<dbReference type="InterPro" id="IPR025736">
    <property type="entry name" value="PucR_C-HTH_dom"/>
</dbReference>
<dbReference type="PROSITE" id="PS50110">
    <property type="entry name" value="RESPONSE_REGULATORY"/>
    <property type="match status" value="1"/>
</dbReference>
<comment type="caution">
    <text evidence="3">The sequence shown here is derived from an EMBL/GenBank/DDBJ whole genome shotgun (WGS) entry which is preliminary data.</text>
</comment>
<feature type="domain" description="Response regulatory" evidence="2">
    <location>
        <begin position="3"/>
        <end position="117"/>
    </location>
</feature>
<feature type="modified residue" description="4-aspartylphosphate" evidence="1">
    <location>
        <position position="54"/>
    </location>
</feature>
<dbReference type="RefSeq" id="WP_066244910.1">
    <property type="nucleotide sequence ID" value="NZ_LSGP01000025.1"/>
</dbReference>
<dbReference type="Gene3D" id="1.10.10.2840">
    <property type="entry name" value="PucR C-terminal helix-turn-helix domain"/>
    <property type="match status" value="1"/>
</dbReference>
<evidence type="ECO:0000256" key="1">
    <source>
        <dbReference type="PROSITE-ProRule" id="PRU00169"/>
    </source>
</evidence>
<dbReference type="STRING" id="1794912.AXX12_14040"/>
<dbReference type="SMART" id="SM00448">
    <property type="entry name" value="REC"/>
    <property type="match status" value="1"/>
</dbReference>
<dbReference type="GO" id="GO:0000156">
    <property type="term" value="F:phosphorelay response regulator activity"/>
    <property type="evidence" value="ECO:0007669"/>
    <property type="project" value="TreeGrafter"/>
</dbReference>
<name>A0A154BN17_ANASB</name>
<dbReference type="PANTHER" id="PTHR45526:SF1">
    <property type="entry name" value="TRANSCRIPTIONAL REGULATORY PROTEIN DCUR-RELATED"/>
    <property type="match status" value="1"/>
</dbReference>
<dbReference type="PANTHER" id="PTHR45526">
    <property type="entry name" value="TRANSCRIPTIONAL REGULATORY PROTEIN DPIA"/>
    <property type="match status" value="1"/>
</dbReference>
<dbReference type="Pfam" id="PF13556">
    <property type="entry name" value="HTH_30"/>
    <property type="match status" value="1"/>
</dbReference>
<reference evidence="3 4" key="1">
    <citation type="submission" date="2016-02" db="EMBL/GenBank/DDBJ databases">
        <title>Anaerosporomusa subterraneum gen. nov., sp. nov., a spore-forming obligate anaerobe isolated from saprolite.</title>
        <authorList>
            <person name="Choi J.K."/>
            <person name="Shah M."/>
            <person name="Yee N."/>
        </authorList>
    </citation>
    <scope>NUCLEOTIDE SEQUENCE [LARGE SCALE GENOMIC DNA]</scope>
    <source>
        <strain evidence="3 4">RU4</strain>
    </source>
</reference>
<dbReference type="Pfam" id="PF00072">
    <property type="entry name" value="Response_reg"/>
    <property type="match status" value="1"/>
</dbReference>
<dbReference type="OrthoDB" id="9807021at2"/>
<sequence length="388" mass="43687">MIRTVLVDDERPALKALEHLLSQYPNVEIAGSFTDIEKALKLIKSGNIHLLFLDIDMPKQNGIEFAKKIHRQNSNIEIVFVTAYQQFAVDAFEVKAIDYVMKPVSKKRLDSTIERLARNSQAVNCLAVSQNQTDFLNQLLTKTNIDPEAALLQAAELGINFAKPFSIYFLLPIEGNKQARTSFISKLVSDPGFMAWETPHGIGILDYTITAPNNAKELELANAETIKTIAAGYFPEKKVILGIAEYNPNLESFADRYVQARNTAVIAARMVAHSAVYHFLDSCFLPVLDQYINNHNRDVLIDRTIGKILEYDRLNSTDLFPTMEQIFFNNSLQEGANTLFVHYKTIVFRKQSIEKVLGISLNSFSGRTMLGVALTIYYLKNIPVLSDD</sequence>
<dbReference type="Proteomes" id="UP000076268">
    <property type="component" value="Unassembled WGS sequence"/>
</dbReference>
<dbReference type="InterPro" id="IPR042070">
    <property type="entry name" value="PucR_C-HTH_sf"/>
</dbReference>
<gene>
    <name evidence="3" type="ORF">AXX12_14040</name>
</gene>
<keyword evidence="4" id="KW-1185">Reference proteome</keyword>
<evidence type="ECO:0000313" key="4">
    <source>
        <dbReference type="Proteomes" id="UP000076268"/>
    </source>
</evidence>
<organism evidence="3 4">
    <name type="scientific">Anaerosporomusa subterranea</name>
    <dbReference type="NCBI Taxonomy" id="1794912"/>
    <lineage>
        <taxon>Bacteria</taxon>
        <taxon>Bacillati</taxon>
        <taxon>Bacillota</taxon>
        <taxon>Negativicutes</taxon>
        <taxon>Acetonemataceae</taxon>
        <taxon>Anaerosporomusa</taxon>
    </lineage>
</organism>
<evidence type="ECO:0000313" key="3">
    <source>
        <dbReference type="EMBL" id="KYZ75275.1"/>
    </source>
</evidence>
<protein>
    <recommendedName>
        <fullName evidence="2">Response regulatory domain-containing protein</fullName>
    </recommendedName>
</protein>
<dbReference type="SUPFAM" id="SSF52172">
    <property type="entry name" value="CheY-like"/>
    <property type="match status" value="1"/>
</dbReference>
<dbReference type="InterPro" id="IPR011006">
    <property type="entry name" value="CheY-like_superfamily"/>
</dbReference>
<proteinExistence type="predicted"/>
<accession>A0A154BN17</accession>
<dbReference type="EMBL" id="LSGP01000025">
    <property type="protein sequence ID" value="KYZ75275.1"/>
    <property type="molecule type" value="Genomic_DNA"/>
</dbReference>